<evidence type="ECO:0000313" key="1">
    <source>
        <dbReference type="Proteomes" id="UP000887574"/>
    </source>
</evidence>
<dbReference type="AlphaFoldDB" id="A0A915DYT5"/>
<protein>
    <submittedName>
        <fullName evidence="2">Uncharacterized protein</fullName>
    </submittedName>
</protein>
<name>A0A915DYT5_9BILA</name>
<organism evidence="1 2">
    <name type="scientific">Ditylenchus dipsaci</name>
    <dbReference type="NCBI Taxonomy" id="166011"/>
    <lineage>
        <taxon>Eukaryota</taxon>
        <taxon>Metazoa</taxon>
        <taxon>Ecdysozoa</taxon>
        <taxon>Nematoda</taxon>
        <taxon>Chromadorea</taxon>
        <taxon>Rhabditida</taxon>
        <taxon>Tylenchina</taxon>
        <taxon>Tylenchomorpha</taxon>
        <taxon>Sphaerularioidea</taxon>
        <taxon>Anguinidae</taxon>
        <taxon>Anguininae</taxon>
        <taxon>Ditylenchus</taxon>
    </lineage>
</organism>
<dbReference type="WBParaSite" id="jg25118">
    <property type="protein sequence ID" value="jg25118"/>
    <property type="gene ID" value="jg25118"/>
</dbReference>
<accession>A0A915DYT5</accession>
<sequence length="92" mass="10299">MAGTGTCRIEHDFGTFICWRLIAFAGTLRQLVDSGAALRLEDLTCSGSGLENFCEAWLLLCRLENCFGRSWPLDFIDDPPIAEDWSTPWAQV</sequence>
<evidence type="ECO:0000313" key="2">
    <source>
        <dbReference type="WBParaSite" id="jg25118"/>
    </source>
</evidence>
<dbReference type="Proteomes" id="UP000887574">
    <property type="component" value="Unplaced"/>
</dbReference>
<proteinExistence type="predicted"/>
<reference evidence="2" key="1">
    <citation type="submission" date="2022-11" db="UniProtKB">
        <authorList>
            <consortium name="WormBaseParasite"/>
        </authorList>
    </citation>
    <scope>IDENTIFICATION</scope>
</reference>
<keyword evidence="1" id="KW-1185">Reference proteome</keyword>